<proteinExistence type="predicted"/>
<dbReference type="AlphaFoldDB" id="A0AAD4L7G6"/>
<evidence type="ECO:0000313" key="3">
    <source>
        <dbReference type="Proteomes" id="UP001201163"/>
    </source>
</evidence>
<feature type="compositionally biased region" description="Gly residues" evidence="1">
    <location>
        <begin position="126"/>
        <end position="138"/>
    </location>
</feature>
<accession>A0AAD4L7G6</accession>
<dbReference type="Proteomes" id="UP001201163">
    <property type="component" value="Unassembled WGS sequence"/>
</dbReference>
<gene>
    <name evidence="2" type="ORF">EDB92DRAFT_1805201</name>
</gene>
<feature type="non-terminal residue" evidence="2">
    <location>
        <position position="1"/>
    </location>
</feature>
<comment type="caution">
    <text evidence="2">The sequence shown here is derived from an EMBL/GenBank/DDBJ whole genome shotgun (WGS) entry which is preliminary data.</text>
</comment>
<evidence type="ECO:0000313" key="2">
    <source>
        <dbReference type="EMBL" id="KAH8981409.1"/>
    </source>
</evidence>
<reference evidence="2" key="1">
    <citation type="submission" date="2022-01" db="EMBL/GenBank/DDBJ databases">
        <title>Comparative genomics reveals a dynamic genome evolution in the ectomycorrhizal milk-cap (Lactarius) mushrooms.</title>
        <authorList>
            <consortium name="DOE Joint Genome Institute"/>
            <person name="Lebreton A."/>
            <person name="Tang N."/>
            <person name="Kuo A."/>
            <person name="LaButti K."/>
            <person name="Drula E."/>
            <person name="Barry K."/>
            <person name="Clum A."/>
            <person name="Lipzen A."/>
            <person name="Mousain D."/>
            <person name="Ng V."/>
            <person name="Wang R."/>
            <person name="Wang X."/>
            <person name="Dai Y."/>
            <person name="Henrissat B."/>
            <person name="Grigoriev I.V."/>
            <person name="Guerin-Laguette A."/>
            <person name="Yu F."/>
            <person name="Martin F.M."/>
        </authorList>
    </citation>
    <scope>NUCLEOTIDE SEQUENCE</scope>
    <source>
        <strain evidence="2">QP</strain>
    </source>
</reference>
<evidence type="ECO:0000256" key="1">
    <source>
        <dbReference type="SAM" id="MobiDB-lite"/>
    </source>
</evidence>
<name>A0AAD4L7G6_9AGAM</name>
<sequence>WDIKARFGPAHPSLPPFRDFSKMALGEAKVLLPSHRAPLYPPGDHGSLLDHAALWESTRTRSTRASLSYTSTRTLRRSRVLRAWWTRRSSADELTHVTTEHWFTWGSRADVPQGGTKRKVWKRGGPFDGGGGGGGGSAKAGVAPAFY</sequence>
<protein>
    <submittedName>
        <fullName evidence="2">Uncharacterized protein</fullName>
    </submittedName>
</protein>
<dbReference type="EMBL" id="JAKELL010000117">
    <property type="protein sequence ID" value="KAH8981409.1"/>
    <property type="molecule type" value="Genomic_DNA"/>
</dbReference>
<keyword evidence="3" id="KW-1185">Reference proteome</keyword>
<organism evidence="2 3">
    <name type="scientific">Lactarius akahatsu</name>
    <dbReference type="NCBI Taxonomy" id="416441"/>
    <lineage>
        <taxon>Eukaryota</taxon>
        <taxon>Fungi</taxon>
        <taxon>Dikarya</taxon>
        <taxon>Basidiomycota</taxon>
        <taxon>Agaricomycotina</taxon>
        <taxon>Agaricomycetes</taxon>
        <taxon>Russulales</taxon>
        <taxon>Russulaceae</taxon>
        <taxon>Lactarius</taxon>
    </lineage>
</organism>
<feature type="region of interest" description="Disordered" evidence="1">
    <location>
        <begin position="113"/>
        <end position="147"/>
    </location>
</feature>